<gene>
    <name evidence="2" type="ORF">BK816_03385</name>
</gene>
<evidence type="ECO:0000259" key="1">
    <source>
        <dbReference type="Pfam" id="PF04230"/>
    </source>
</evidence>
<sequence>MRIAVLADIGQHTYHVGDEAIGLQACRLLQDRGHKVTLITRDIIATLRATSDQTDAIWATPFPINPGQRHLAYLHAKMVVDQAISSPTLLPSEVAYVDSELVALVRELEQVDALLIAGGGSLNSQYGWLFLERLLAMYIAQKLGKPYAISGQTLGPALTETDQDLATDIFNHAAILGWRDESSLTLAKATFPDANHQLVIDDASFFPHKVPNNQSAHGEKTEQYVLVSLNPETDDTLGADPVKEWAKFLDKIHEITHLPTLLVPHMAPPRSNTWDEEFTNKVAKMMTSPVVALPVEQALVSANRVNRAALVISARFHPMVFGLARAVPVIGLAQNAYTAVRMTGLCAHWQRPDAVHDLSLISSEESKTPASSNSSSRLLSTIKKIWENRAEISKSLEERGNELQAIQAAWYDMLGILLQKQTPPGNYLQTIEQLSSSHSQPPLPTDLSFPDLTARLDQEREEALAALSEQETVKADLFGLIGRHDTFADARFAYDYHQGPWINRRPLTN</sequence>
<evidence type="ECO:0000313" key="2">
    <source>
        <dbReference type="EMBL" id="AOZ72453.1"/>
    </source>
</evidence>
<protein>
    <recommendedName>
        <fullName evidence="1">Polysaccharide pyruvyl transferase domain-containing protein</fullName>
    </recommendedName>
</protein>
<name>A0A1D9MJU4_9ACTO</name>
<accession>A0A1D9MJU4</accession>
<dbReference type="Pfam" id="PF04230">
    <property type="entry name" value="PS_pyruv_trans"/>
    <property type="match status" value="1"/>
</dbReference>
<feature type="domain" description="Polysaccharide pyruvyl transferase" evidence="1">
    <location>
        <begin position="16"/>
        <end position="333"/>
    </location>
</feature>
<organism evidence="2 3">
    <name type="scientific">Boudabousia tangfeifanii</name>
    <dbReference type="NCBI Taxonomy" id="1912795"/>
    <lineage>
        <taxon>Bacteria</taxon>
        <taxon>Bacillati</taxon>
        <taxon>Actinomycetota</taxon>
        <taxon>Actinomycetes</taxon>
        <taxon>Actinomycetales</taxon>
        <taxon>Actinomycetaceae</taxon>
        <taxon>Boudabousia</taxon>
    </lineage>
</organism>
<dbReference type="OrthoDB" id="3268731at2"/>
<dbReference type="Proteomes" id="UP000176288">
    <property type="component" value="Chromosome"/>
</dbReference>
<evidence type="ECO:0000313" key="3">
    <source>
        <dbReference type="Proteomes" id="UP000176288"/>
    </source>
</evidence>
<dbReference type="InterPro" id="IPR007345">
    <property type="entry name" value="Polysacch_pyruvyl_Trfase"/>
</dbReference>
<keyword evidence="3" id="KW-1185">Reference proteome</keyword>
<proteinExistence type="predicted"/>
<reference evidence="2 3" key="1">
    <citation type="submission" date="2016-10" db="EMBL/GenBank/DDBJ databases">
        <title>Actinomyces aegypiusis sp. nov., isolated from the Aegypius monachus in Qinghai Tibet Plateau China.</title>
        <authorList>
            <person name="Wang Y."/>
        </authorList>
    </citation>
    <scope>NUCLEOTIDE SEQUENCE [LARGE SCALE GENOMIC DNA]</scope>
    <source>
        <strain evidence="2 3">VUL4_3</strain>
    </source>
</reference>
<dbReference type="AlphaFoldDB" id="A0A1D9MJU4"/>
<dbReference type="EMBL" id="CP017812">
    <property type="protein sequence ID" value="AOZ72453.1"/>
    <property type="molecule type" value="Genomic_DNA"/>
</dbReference>
<dbReference type="STRING" id="1912795.BK816_03385"/>
<dbReference type="KEGG" id="avu:BK816_03385"/>
<dbReference type="PANTHER" id="PTHR36836">
    <property type="entry name" value="COLANIC ACID BIOSYNTHESIS PROTEIN WCAK"/>
    <property type="match status" value="1"/>
</dbReference>
<dbReference type="RefSeq" id="WP_071163919.1">
    <property type="nucleotide sequence ID" value="NZ_CP017812.1"/>
</dbReference>
<dbReference type="PANTHER" id="PTHR36836:SF1">
    <property type="entry name" value="COLANIC ACID BIOSYNTHESIS PROTEIN WCAK"/>
    <property type="match status" value="1"/>
</dbReference>